<protein>
    <recommendedName>
        <fullName evidence="3">Nucleotidyltransferase</fullName>
    </recommendedName>
</protein>
<gene>
    <name evidence="1" type="ORF">ACFSCV_04335</name>
</gene>
<evidence type="ECO:0000313" key="1">
    <source>
        <dbReference type="EMBL" id="MFD1702225.1"/>
    </source>
</evidence>
<evidence type="ECO:0008006" key="3">
    <source>
        <dbReference type="Google" id="ProtNLM"/>
    </source>
</evidence>
<proteinExistence type="predicted"/>
<comment type="caution">
    <text evidence="1">The sequence shown here is derived from an EMBL/GenBank/DDBJ whole genome shotgun (WGS) entry which is preliminary data.</text>
</comment>
<dbReference type="Proteomes" id="UP001597308">
    <property type="component" value="Unassembled WGS sequence"/>
</dbReference>
<accession>A0ABW4K2J7</accession>
<sequence length="390" mass="42723">MPHDEAFGSPLYFARVARTIARRGSLTPQQDADFAQAVWRMSFIAQKRDEGRWLEAHKVYIGYLTNFINSKEIFVPFYLACVFPGRAVLEDAMTIADAIVLEPGHALCLSGSTTFLGRLASGSDLDFCEYYTSAADGICAAIETKSGGSGPIWLTSFKAGGEPIRVPSRGHAARIATALADCPPDRPAQRFKLNFVSIFGSFGDMPVTSVVLPMAADDPEGGNAEHSFAFQEAVISGAAPGRSLLNAAAFARYALWLKNEVRVWCDEPERKAPLKSLKRALSVFLLLGYPLDHSHYGGETSEDLVDVILARLNAREMIWLANSLRIHDLRMQVADFDDETFDGLRSRLDVEAEEQLDAADVDGMLAGVREIAEALMLILNDLFDRAGELP</sequence>
<dbReference type="EMBL" id="JBHUER010000002">
    <property type="protein sequence ID" value="MFD1702225.1"/>
    <property type="molecule type" value="Genomic_DNA"/>
</dbReference>
<organism evidence="1 2">
    <name type="scientific">Methylopila henanensis</name>
    <dbReference type="NCBI Taxonomy" id="873516"/>
    <lineage>
        <taxon>Bacteria</taxon>
        <taxon>Pseudomonadati</taxon>
        <taxon>Pseudomonadota</taxon>
        <taxon>Alphaproteobacteria</taxon>
        <taxon>Hyphomicrobiales</taxon>
        <taxon>Methylopilaceae</taxon>
        <taxon>Methylopila</taxon>
    </lineage>
</organism>
<evidence type="ECO:0000313" key="2">
    <source>
        <dbReference type="Proteomes" id="UP001597308"/>
    </source>
</evidence>
<keyword evidence="2" id="KW-1185">Reference proteome</keyword>
<reference evidence="2" key="1">
    <citation type="journal article" date="2019" name="Int. J. Syst. Evol. Microbiol.">
        <title>The Global Catalogue of Microorganisms (GCM) 10K type strain sequencing project: providing services to taxonomists for standard genome sequencing and annotation.</title>
        <authorList>
            <consortium name="The Broad Institute Genomics Platform"/>
            <consortium name="The Broad Institute Genome Sequencing Center for Infectious Disease"/>
            <person name="Wu L."/>
            <person name="Ma J."/>
        </authorList>
    </citation>
    <scope>NUCLEOTIDE SEQUENCE [LARGE SCALE GENOMIC DNA]</scope>
    <source>
        <strain evidence="2">KCTC 23707</strain>
    </source>
</reference>
<name>A0ABW4K2J7_9HYPH</name>
<dbReference type="RefSeq" id="WP_378797332.1">
    <property type="nucleotide sequence ID" value="NZ_JBHUER010000002.1"/>
</dbReference>